<organism evidence="1">
    <name type="scientific">bioreactor metagenome</name>
    <dbReference type="NCBI Taxonomy" id="1076179"/>
    <lineage>
        <taxon>unclassified sequences</taxon>
        <taxon>metagenomes</taxon>
        <taxon>ecological metagenomes</taxon>
    </lineage>
</organism>
<proteinExistence type="predicted"/>
<dbReference type="InterPro" id="IPR029058">
    <property type="entry name" value="AB_hydrolase_fold"/>
</dbReference>
<gene>
    <name evidence="1" type="ORF">SDC9_212816</name>
</gene>
<protein>
    <recommendedName>
        <fullName evidence="2">AB hydrolase-1 domain-containing protein</fullName>
    </recommendedName>
</protein>
<accession>A0A645JNX3</accession>
<dbReference type="AlphaFoldDB" id="A0A645JNX3"/>
<name>A0A645JNX3_9ZZZZ</name>
<evidence type="ECO:0000313" key="1">
    <source>
        <dbReference type="EMBL" id="MPN65037.1"/>
    </source>
</evidence>
<evidence type="ECO:0008006" key="2">
    <source>
        <dbReference type="Google" id="ProtNLM"/>
    </source>
</evidence>
<sequence length="116" mass="13363">MFAGTVANWGDERARDRFFRRLAGSAEFRRPERSWESQRAELAALETRYSAASPVPPNPFRSAWIGGRDRIIPAESQRRFWRARPETAVTEHPDAPHLPFAIIRSFREVADAGRNR</sequence>
<comment type="caution">
    <text evidence="1">The sequence shown here is derived from an EMBL/GenBank/DDBJ whole genome shotgun (WGS) entry which is preliminary data.</text>
</comment>
<reference evidence="1" key="1">
    <citation type="submission" date="2019-08" db="EMBL/GenBank/DDBJ databases">
        <authorList>
            <person name="Kucharzyk K."/>
            <person name="Murdoch R.W."/>
            <person name="Higgins S."/>
            <person name="Loffler F."/>
        </authorList>
    </citation>
    <scope>NUCLEOTIDE SEQUENCE</scope>
</reference>
<dbReference type="EMBL" id="VSSQ01146815">
    <property type="protein sequence ID" value="MPN65037.1"/>
    <property type="molecule type" value="Genomic_DNA"/>
</dbReference>
<dbReference type="SUPFAM" id="SSF53474">
    <property type="entry name" value="alpha/beta-Hydrolases"/>
    <property type="match status" value="1"/>
</dbReference>